<feature type="region of interest" description="Disordered" evidence="1">
    <location>
        <begin position="35"/>
        <end position="66"/>
    </location>
</feature>
<evidence type="ECO:0000256" key="1">
    <source>
        <dbReference type="SAM" id="MobiDB-lite"/>
    </source>
</evidence>
<dbReference type="Proteomes" id="UP001301731">
    <property type="component" value="Chromosome"/>
</dbReference>
<protein>
    <submittedName>
        <fullName evidence="2">Antitoxin</fullName>
    </submittedName>
</protein>
<accession>A0ABZ0LQD0</accession>
<keyword evidence="3" id="KW-1185">Reference proteome</keyword>
<dbReference type="EMBL" id="CP137573">
    <property type="protein sequence ID" value="WOX21700.1"/>
    <property type="molecule type" value="Genomic_DNA"/>
</dbReference>
<dbReference type="InterPro" id="IPR028037">
    <property type="entry name" value="Antitoxin_Rv0909/MT0933"/>
</dbReference>
<evidence type="ECO:0000313" key="2">
    <source>
        <dbReference type="EMBL" id="WOX21700.1"/>
    </source>
</evidence>
<dbReference type="Pfam" id="PF14013">
    <property type="entry name" value="MT0933_antitox"/>
    <property type="match status" value="1"/>
</dbReference>
<name>A0ABZ0LQD0_9ACTN</name>
<dbReference type="RefSeq" id="WP_318102724.1">
    <property type="nucleotide sequence ID" value="NZ_CP137573.1"/>
</dbReference>
<sequence>MGLMDSLKNKVSQLAERHEEKIDQGLDKAARMVDSTTKGKYSTKIHSGTGKAKGAVGKMAHKERED</sequence>
<evidence type="ECO:0000313" key="3">
    <source>
        <dbReference type="Proteomes" id="UP001301731"/>
    </source>
</evidence>
<gene>
    <name evidence="2" type="ORF">R2D22_09910</name>
</gene>
<feature type="compositionally biased region" description="Polar residues" evidence="1">
    <location>
        <begin position="35"/>
        <end position="46"/>
    </location>
</feature>
<reference evidence="2 3" key="1">
    <citation type="submission" date="2023-10" db="EMBL/GenBank/DDBJ databases">
        <title>The genome sequence of Streptomyces sp. HUAS YS2.</title>
        <authorList>
            <person name="Mo P."/>
        </authorList>
    </citation>
    <scope>NUCLEOTIDE SEQUENCE [LARGE SCALE GENOMIC DNA]</scope>
    <source>
        <strain evidence="2 3">HUAS YS2</strain>
    </source>
</reference>
<organism evidence="2 3">
    <name type="scientific">Streptomyces solicathayae</name>
    <dbReference type="NCBI Taxonomy" id="3081768"/>
    <lineage>
        <taxon>Bacteria</taxon>
        <taxon>Bacillati</taxon>
        <taxon>Actinomycetota</taxon>
        <taxon>Actinomycetes</taxon>
        <taxon>Kitasatosporales</taxon>
        <taxon>Streptomycetaceae</taxon>
        <taxon>Streptomyces</taxon>
    </lineage>
</organism>
<proteinExistence type="predicted"/>